<organism evidence="1 2">
    <name type="scientific">Methanocaldococcus lauensis</name>
    <dbReference type="NCBI Taxonomy" id="2546128"/>
    <lineage>
        <taxon>Archaea</taxon>
        <taxon>Methanobacteriati</taxon>
        <taxon>Methanobacteriota</taxon>
        <taxon>Methanomada group</taxon>
        <taxon>Methanococci</taxon>
        <taxon>Methanococcales</taxon>
        <taxon>Methanocaldococcaceae</taxon>
        <taxon>Methanocaldococcus</taxon>
    </lineage>
</organism>
<dbReference type="EMBL" id="LR792632">
    <property type="protein sequence ID" value="CAB3287616.1"/>
    <property type="molecule type" value="Genomic_DNA"/>
</dbReference>
<reference evidence="1 2" key="1">
    <citation type="submission" date="2020-04" db="EMBL/GenBank/DDBJ databases">
        <authorList>
            <consortium name="Genoscope - CEA"/>
            <person name="William W."/>
        </authorList>
    </citation>
    <scope>NUCLEOTIDE SEQUENCE [LARGE SCALE GENOMIC DNA]</scope>
    <source>
        <strain evidence="1 2">SG7</strain>
    </source>
</reference>
<name>A0A8D6PRZ7_9EURY</name>
<evidence type="ECO:0000313" key="2">
    <source>
        <dbReference type="Proteomes" id="UP000679213"/>
    </source>
</evidence>
<dbReference type="AlphaFoldDB" id="A0A8D6PRZ7"/>
<keyword evidence="2" id="KW-1185">Reference proteome</keyword>
<sequence>MGAGGEKRPKGFPITKIEIGDSCGIKYCSYNMSILWNRLWN</sequence>
<gene>
    <name evidence="1" type="ORF">MLAUSG7_0305</name>
</gene>
<dbReference type="KEGG" id="mesg:MLAUSG7_0305"/>
<evidence type="ECO:0000313" key="1">
    <source>
        <dbReference type="EMBL" id="CAB3287616.1"/>
    </source>
</evidence>
<accession>A0A8D6PRZ7</accession>
<dbReference type="Proteomes" id="UP000679213">
    <property type="component" value="Chromosome I"/>
</dbReference>
<proteinExistence type="predicted"/>
<protein>
    <submittedName>
        <fullName evidence="1">Uncharacterized protein</fullName>
    </submittedName>
</protein>